<keyword evidence="2" id="KW-1185">Reference proteome</keyword>
<reference evidence="1" key="1">
    <citation type="journal article" date="2021" name="Environ. Microbiol.">
        <title>Gene family expansions and transcriptome signatures uncover fungal adaptations to wood decay.</title>
        <authorList>
            <person name="Hage H."/>
            <person name="Miyauchi S."/>
            <person name="Viragh M."/>
            <person name="Drula E."/>
            <person name="Min B."/>
            <person name="Chaduli D."/>
            <person name="Navarro D."/>
            <person name="Favel A."/>
            <person name="Norest M."/>
            <person name="Lesage-Meessen L."/>
            <person name="Balint B."/>
            <person name="Merenyi Z."/>
            <person name="de Eugenio L."/>
            <person name="Morin E."/>
            <person name="Martinez A.T."/>
            <person name="Baldrian P."/>
            <person name="Stursova M."/>
            <person name="Martinez M.J."/>
            <person name="Novotny C."/>
            <person name="Magnuson J.K."/>
            <person name="Spatafora J.W."/>
            <person name="Maurice S."/>
            <person name="Pangilinan J."/>
            <person name="Andreopoulos W."/>
            <person name="LaButti K."/>
            <person name="Hundley H."/>
            <person name="Na H."/>
            <person name="Kuo A."/>
            <person name="Barry K."/>
            <person name="Lipzen A."/>
            <person name="Henrissat B."/>
            <person name="Riley R."/>
            <person name="Ahrendt S."/>
            <person name="Nagy L.G."/>
            <person name="Grigoriev I.V."/>
            <person name="Martin F."/>
            <person name="Rosso M.N."/>
        </authorList>
    </citation>
    <scope>NUCLEOTIDE SEQUENCE</scope>
    <source>
        <strain evidence="1">CBS 384.51</strain>
    </source>
</reference>
<comment type="caution">
    <text evidence="1">The sequence shown here is derived from an EMBL/GenBank/DDBJ whole genome shotgun (WGS) entry which is preliminary data.</text>
</comment>
<organism evidence="1 2">
    <name type="scientific">Irpex rosettiformis</name>
    <dbReference type="NCBI Taxonomy" id="378272"/>
    <lineage>
        <taxon>Eukaryota</taxon>
        <taxon>Fungi</taxon>
        <taxon>Dikarya</taxon>
        <taxon>Basidiomycota</taxon>
        <taxon>Agaricomycotina</taxon>
        <taxon>Agaricomycetes</taxon>
        <taxon>Polyporales</taxon>
        <taxon>Irpicaceae</taxon>
        <taxon>Irpex</taxon>
    </lineage>
</organism>
<evidence type="ECO:0000313" key="2">
    <source>
        <dbReference type="Proteomes" id="UP001055072"/>
    </source>
</evidence>
<dbReference type="Proteomes" id="UP001055072">
    <property type="component" value="Unassembled WGS sequence"/>
</dbReference>
<name>A0ACB8TME3_9APHY</name>
<sequence>MAPESLRRILESYAELINTPRIGTYENYMWSSYQLNLAEPQRVGEEQSLGLTNGRFGDCHTDGGDSPTHLSCGTVLSDLPSEEGWEPGRMHFVGVGCYTILSPFKQFFFTGLQLHGSTRPTVPDSFKIPQWACRAMLISYPSKAFALGKVRHCFGVMPGKKTKTFYLPPDVYGGIHTPPPDGYYTSHTSTAQDGPTVMDDASLLNFHARGLLSWAHWTMECLPSRLQIEIDAEKFLSAFTYRDGTKGRIGLKPWSMAPSSSVNEPYEDRHVDTQVEMLHTLYDRMAKAIPALPPNTFESEYLTSRGKKIRPEGGLFFVTF</sequence>
<dbReference type="EMBL" id="MU274983">
    <property type="protein sequence ID" value="KAI0083196.1"/>
    <property type="molecule type" value="Genomic_DNA"/>
</dbReference>
<protein>
    <submittedName>
        <fullName evidence="1">Uncharacterized protein</fullName>
    </submittedName>
</protein>
<accession>A0ACB8TME3</accession>
<gene>
    <name evidence="1" type="ORF">BDY19DRAFT_900659</name>
</gene>
<proteinExistence type="predicted"/>
<evidence type="ECO:0000313" key="1">
    <source>
        <dbReference type="EMBL" id="KAI0083196.1"/>
    </source>
</evidence>